<dbReference type="EMBL" id="LMAZ01000005">
    <property type="protein sequence ID" value="RGP53759.1"/>
    <property type="molecule type" value="Genomic_DNA"/>
</dbReference>
<dbReference type="GO" id="GO:0019867">
    <property type="term" value="C:outer membrane"/>
    <property type="evidence" value="ECO:0007669"/>
    <property type="project" value="InterPro"/>
</dbReference>
<gene>
    <name evidence="4" type="ORF">ASB58_15455</name>
</gene>
<dbReference type="InterPro" id="IPR027385">
    <property type="entry name" value="Beta-barrel_OMP"/>
</dbReference>
<accession>A0A395R1W1</accession>
<evidence type="ECO:0000313" key="5">
    <source>
        <dbReference type="Proteomes" id="UP000265411"/>
    </source>
</evidence>
<dbReference type="AlphaFoldDB" id="A0A395R1W1"/>
<dbReference type="Gene3D" id="2.40.160.20">
    <property type="match status" value="1"/>
</dbReference>
<protein>
    <recommendedName>
        <fullName evidence="3">Outer membrane protein beta-barrel domain-containing protein</fullName>
    </recommendedName>
</protein>
<evidence type="ECO:0000256" key="2">
    <source>
        <dbReference type="SAM" id="SignalP"/>
    </source>
</evidence>
<proteinExistence type="predicted"/>
<feature type="domain" description="Outer membrane protein beta-barrel" evidence="3">
    <location>
        <begin position="8"/>
        <end position="201"/>
    </location>
</feature>
<reference evidence="4 5" key="1">
    <citation type="journal article" date="2018" name="Syst. Appl. Microbiol.">
        <title>Pseudomonas gallaeciensis sp. nov., isolated from crude-oil-contaminated intertidal sand samples after the Prestige oil spill.</title>
        <authorList>
            <person name="Mulet M."/>
            <person name="Sanchez D."/>
            <person name="Rodriguez A.C."/>
            <person name="Nogales B."/>
            <person name="Bosch R."/>
            <person name="Busquets A."/>
            <person name="Gomila M."/>
            <person name="Lalucat J."/>
            <person name="Garcia-Valdes E."/>
        </authorList>
    </citation>
    <scope>NUCLEOTIDE SEQUENCE [LARGE SCALE GENOMIC DNA]</scope>
    <source>
        <strain evidence="4 5">V113</strain>
    </source>
</reference>
<dbReference type="InterPro" id="IPR006315">
    <property type="entry name" value="OM_autotransptr_brl_dom"/>
</dbReference>
<organism evidence="4 5">
    <name type="scientific">Pseudomonas abyssi</name>
    <dbReference type="NCBI Taxonomy" id="170540"/>
    <lineage>
        <taxon>Bacteria</taxon>
        <taxon>Pseudomonadati</taxon>
        <taxon>Pseudomonadota</taxon>
        <taxon>Gammaproteobacteria</taxon>
        <taxon>Pseudomonadales</taxon>
        <taxon>Pseudomonadaceae</taxon>
        <taxon>Pseudomonas</taxon>
    </lineage>
</organism>
<feature type="signal peptide" evidence="2">
    <location>
        <begin position="1"/>
        <end position="23"/>
    </location>
</feature>
<dbReference type="Proteomes" id="UP000265411">
    <property type="component" value="Unassembled WGS sequence"/>
</dbReference>
<dbReference type="SUPFAM" id="SSF56925">
    <property type="entry name" value="OMPA-like"/>
    <property type="match status" value="1"/>
</dbReference>
<evidence type="ECO:0000256" key="1">
    <source>
        <dbReference type="ARBA" id="ARBA00022729"/>
    </source>
</evidence>
<dbReference type="OrthoDB" id="6877638at2"/>
<dbReference type="Pfam" id="PF13505">
    <property type="entry name" value="OMP_b-brl"/>
    <property type="match status" value="1"/>
</dbReference>
<dbReference type="InterPro" id="IPR011250">
    <property type="entry name" value="OMP/PagP_B-barrel"/>
</dbReference>
<dbReference type="NCBIfam" id="TIGR01414">
    <property type="entry name" value="autotrans_barl"/>
    <property type="match status" value="1"/>
</dbReference>
<sequence length="201" mass="21995">MFKKTLLAVALVGISAVPALSQAQEATPYLFASIGQSDSDLPQGDLDNYWGVPGFATSSVDSEDTAWKVGAGLKLNQYFAFELEYLDLGEPVYKATDGISVARTTASTTGYGLNGVLTLPLDAFSLFTKVGYHRLETDADFTFNGADIESTSDEEWVWSWGVGAAYSFNDKVSLVAEFERYRDVADYYDVDLMSAGLRYNF</sequence>
<comment type="caution">
    <text evidence="4">The sequence shown here is derived from an EMBL/GenBank/DDBJ whole genome shotgun (WGS) entry which is preliminary data.</text>
</comment>
<keyword evidence="5" id="KW-1185">Reference proteome</keyword>
<evidence type="ECO:0000259" key="3">
    <source>
        <dbReference type="Pfam" id="PF13505"/>
    </source>
</evidence>
<feature type="chain" id="PRO_5017433283" description="Outer membrane protein beta-barrel domain-containing protein" evidence="2">
    <location>
        <begin position="24"/>
        <end position="201"/>
    </location>
</feature>
<evidence type="ECO:0000313" key="4">
    <source>
        <dbReference type="EMBL" id="RGP53759.1"/>
    </source>
</evidence>
<dbReference type="RefSeq" id="WP_118131542.1">
    <property type="nucleotide sequence ID" value="NZ_LMAZ01000005.1"/>
</dbReference>
<keyword evidence="1 2" id="KW-0732">Signal</keyword>
<name>A0A395R1W1_9PSED</name>